<keyword evidence="2" id="KW-1185">Reference proteome</keyword>
<evidence type="ECO:0000313" key="1">
    <source>
        <dbReference type="EMBL" id="GIH97415.1"/>
    </source>
</evidence>
<reference evidence="1 2" key="1">
    <citation type="submission" date="2021-01" db="EMBL/GenBank/DDBJ databases">
        <title>Whole genome shotgun sequence of Planobispora siamensis NBRC 107568.</title>
        <authorList>
            <person name="Komaki H."/>
            <person name="Tamura T."/>
        </authorList>
    </citation>
    <scope>NUCLEOTIDE SEQUENCE [LARGE SCALE GENOMIC DNA]</scope>
    <source>
        <strain evidence="1 2">NBRC 107568</strain>
    </source>
</reference>
<dbReference type="EMBL" id="BOOJ01000083">
    <property type="protein sequence ID" value="GIH97415.1"/>
    <property type="molecule type" value="Genomic_DNA"/>
</dbReference>
<organism evidence="1 2">
    <name type="scientific">Planobispora siamensis</name>
    <dbReference type="NCBI Taxonomy" id="936338"/>
    <lineage>
        <taxon>Bacteria</taxon>
        <taxon>Bacillati</taxon>
        <taxon>Actinomycetota</taxon>
        <taxon>Actinomycetes</taxon>
        <taxon>Streptosporangiales</taxon>
        <taxon>Streptosporangiaceae</taxon>
        <taxon>Planobispora</taxon>
    </lineage>
</organism>
<dbReference type="Proteomes" id="UP000619788">
    <property type="component" value="Unassembled WGS sequence"/>
</dbReference>
<name>A0A8J3WPX2_9ACTN</name>
<proteinExistence type="predicted"/>
<dbReference type="AlphaFoldDB" id="A0A8J3WPX2"/>
<gene>
    <name evidence="1" type="ORF">Psi01_80450</name>
</gene>
<comment type="caution">
    <text evidence="1">The sequence shown here is derived from an EMBL/GenBank/DDBJ whole genome shotgun (WGS) entry which is preliminary data.</text>
</comment>
<sequence length="93" mass="10668">MHLHYAQHMDNEPFPAELLAEARQWIAETGQDMTPAEYIARALHRQMQEDYRAAKEREARRIEAIRASNPEGFAAGERRAEELIAKYSGRATA</sequence>
<protein>
    <submittedName>
        <fullName evidence="1">Uncharacterized protein</fullName>
    </submittedName>
</protein>
<accession>A0A8J3WPX2</accession>
<evidence type="ECO:0000313" key="2">
    <source>
        <dbReference type="Proteomes" id="UP000619788"/>
    </source>
</evidence>